<name>A0A1F5VFR3_9BACT</name>
<organism evidence="16 17">
    <name type="scientific">Candidatus Giovannonibacteria bacterium RIFCSPHIGHO2_01_FULL_45_23</name>
    <dbReference type="NCBI Taxonomy" id="1798325"/>
    <lineage>
        <taxon>Bacteria</taxon>
        <taxon>Candidatus Giovannoniibacteriota</taxon>
    </lineage>
</organism>
<keyword evidence="1 12" id="KW-0240">DNA-directed RNA polymerase</keyword>
<sequence>MTSQIEEIKSRIDIADLVGSYVRLQKAGANFKALCPFHGERTPSFNVSPARQIWHCFGCGMGGDIFEFIQKIEGVEFFDALKTLADRAGVELKREDPQFRTERNRQLALLDEAAKFFENKLWDEAPRSSTPGVGGLQTPGVFPRGAFSYLKSRGLTDETIREFRLGYAPDEWKALSVHLKQKGFADQELEKSGLMVRSGRDASSYYDRFRGRIIFPIFDYNGRAIAFGGRIYPEKENEAKYVNSPETALYQKSKVLYGLNKSKQEILRTGECVLVEGYMDMIMSWQSGVKNITASSGTALTLEQLKLLSRLCGKIILAFDIDVAGDAANKRGINLLKNILEQNLEFDVRVVKLDKFKDAADAVKEDPAVWRAAVTASVSIAKFYIDTALKKYGSGTPEAKTEFQRNVLPLVASLAELERAHWVREISNILNIREDLVWDALKRIDVKIPIQSKPAEIVKNKPRKELLEERILSIAAKYPALSDKLDPEIAKLLPQENRTAIFAELFLNNLIEAETELIKCQRELKKEYLKERLTRLSGEISQKERSGSGDPNNLLNEFYKISKELTQT</sequence>
<evidence type="ECO:0000256" key="10">
    <source>
        <dbReference type="ARBA" id="ARBA00023125"/>
    </source>
</evidence>
<evidence type="ECO:0000256" key="3">
    <source>
        <dbReference type="ARBA" id="ARBA00022679"/>
    </source>
</evidence>
<keyword evidence="9" id="KW-0460">Magnesium</keyword>
<dbReference type="Pfam" id="PF13155">
    <property type="entry name" value="Toprim_2"/>
    <property type="match status" value="1"/>
</dbReference>
<dbReference type="InterPro" id="IPR037068">
    <property type="entry name" value="DNA_primase_core_N_sf"/>
</dbReference>
<keyword evidence="3 12" id="KW-0808">Transferase</keyword>
<keyword evidence="11 12" id="KW-0804">Transcription</keyword>
<dbReference type="GO" id="GO:0003899">
    <property type="term" value="F:DNA-directed RNA polymerase activity"/>
    <property type="evidence" value="ECO:0007669"/>
    <property type="project" value="UniProtKB-UniRule"/>
</dbReference>
<evidence type="ECO:0000256" key="12">
    <source>
        <dbReference type="HAMAP-Rule" id="MF_00974"/>
    </source>
</evidence>
<evidence type="ECO:0000256" key="11">
    <source>
        <dbReference type="ARBA" id="ARBA00023163"/>
    </source>
</evidence>
<dbReference type="GO" id="GO:0003677">
    <property type="term" value="F:DNA binding"/>
    <property type="evidence" value="ECO:0007669"/>
    <property type="project" value="UniProtKB-KW"/>
</dbReference>
<evidence type="ECO:0000256" key="2">
    <source>
        <dbReference type="ARBA" id="ARBA00022515"/>
    </source>
</evidence>
<dbReference type="Gene3D" id="3.90.980.10">
    <property type="entry name" value="DNA primase, catalytic core, N-terminal domain"/>
    <property type="match status" value="1"/>
</dbReference>
<dbReference type="EMBL" id="MFHD01000020">
    <property type="protein sequence ID" value="OGF62287.1"/>
    <property type="molecule type" value="Genomic_DNA"/>
</dbReference>
<dbReference type="InterPro" id="IPR036977">
    <property type="entry name" value="DNA_primase_Znf_CHC2"/>
</dbReference>
<comment type="caution">
    <text evidence="16">The sequence shown here is derived from an EMBL/GenBank/DDBJ whole genome shotgun (WGS) entry which is preliminary data.</text>
</comment>
<dbReference type="HAMAP" id="MF_00974">
    <property type="entry name" value="DNA_primase_DnaG"/>
    <property type="match status" value="1"/>
</dbReference>
<dbReference type="Gene3D" id="3.40.1360.10">
    <property type="match status" value="1"/>
</dbReference>
<evidence type="ECO:0000256" key="8">
    <source>
        <dbReference type="ARBA" id="ARBA00022833"/>
    </source>
</evidence>
<dbReference type="CDD" id="cd03364">
    <property type="entry name" value="TOPRIM_DnaG_primases"/>
    <property type="match status" value="1"/>
</dbReference>
<evidence type="ECO:0000256" key="9">
    <source>
        <dbReference type="ARBA" id="ARBA00022842"/>
    </source>
</evidence>
<dbReference type="SMART" id="SM00493">
    <property type="entry name" value="TOPRIM"/>
    <property type="match status" value="1"/>
</dbReference>
<dbReference type="InterPro" id="IPR002694">
    <property type="entry name" value="Znf_CHC2"/>
</dbReference>
<dbReference type="Pfam" id="PF08275">
    <property type="entry name" value="DNAG_N"/>
    <property type="match status" value="1"/>
</dbReference>
<dbReference type="GO" id="GO:1990077">
    <property type="term" value="C:primosome complex"/>
    <property type="evidence" value="ECO:0007669"/>
    <property type="project" value="UniProtKB-KW"/>
</dbReference>
<dbReference type="PANTHER" id="PTHR30313">
    <property type="entry name" value="DNA PRIMASE"/>
    <property type="match status" value="1"/>
</dbReference>
<evidence type="ECO:0000256" key="13">
    <source>
        <dbReference type="PIRNR" id="PIRNR002811"/>
    </source>
</evidence>
<comment type="domain">
    <text evidence="12">Contains an N-terminal zinc-binding domain, a central core domain that contains the primase activity, and a C-terminal DnaB-binding domain.</text>
</comment>
<dbReference type="EC" id="2.7.7.101" evidence="12"/>
<evidence type="ECO:0000313" key="17">
    <source>
        <dbReference type="Proteomes" id="UP000179251"/>
    </source>
</evidence>
<dbReference type="STRING" id="1798325.A2834_02810"/>
<dbReference type="Proteomes" id="UP000179251">
    <property type="component" value="Unassembled WGS sequence"/>
</dbReference>
<dbReference type="PANTHER" id="PTHR30313:SF2">
    <property type="entry name" value="DNA PRIMASE"/>
    <property type="match status" value="1"/>
</dbReference>
<dbReference type="GO" id="GO:0008270">
    <property type="term" value="F:zinc ion binding"/>
    <property type="evidence" value="ECO:0007669"/>
    <property type="project" value="UniProtKB-UniRule"/>
</dbReference>
<proteinExistence type="inferred from homology"/>
<comment type="cofactor">
    <cofactor evidence="12 13 14">
        <name>Zn(2+)</name>
        <dbReference type="ChEBI" id="CHEBI:29105"/>
    </cofactor>
    <text evidence="12 13 14">Binds 1 zinc ion per monomer.</text>
</comment>
<dbReference type="Gene3D" id="3.90.580.10">
    <property type="entry name" value="Zinc finger, CHC2-type domain"/>
    <property type="match status" value="1"/>
</dbReference>
<keyword evidence="7 12" id="KW-0863">Zinc-finger</keyword>
<protein>
    <recommendedName>
        <fullName evidence="12 13">DNA primase</fullName>
        <ecNumber evidence="12">2.7.7.101</ecNumber>
    </recommendedName>
</protein>
<dbReference type="FunFam" id="3.90.580.10:FF:000001">
    <property type="entry name" value="DNA primase"/>
    <property type="match status" value="1"/>
</dbReference>
<dbReference type="GO" id="GO:0006269">
    <property type="term" value="P:DNA replication, synthesis of primer"/>
    <property type="evidence" value="ECO:0007669"/>
    <property type="project" value="UniProtKB-UniRule"/>
</dbReference>
<evidence type="ECO:0000313" key="16">
    <source>
        <dbReference type="EMBL" id="OGF62287.1"/>
    </source>
</evidence>
<dbReference type="InterPro" id="IPR013264">
    <property type="entry name" value="DNAG_N"/>
</dbReference>
<keyword evidence="10 12" id="KW-0238">DNA-binding</keyword>
<dbReference type="PROSITE" id="PS50880">
    <property type="entry name" value="TOPRIM"/>
    <property type="match status" value="1"/>
</dbReference>
<comment type="subunit">
    <text evidence="12">Monomer. Interacts with DnaB.</text>
</comment>
<dbReference type="InterPro" id="IPR050219">
    <property type="entry name" value="DnaG_primase"/>
</dbReference>
<dbReference type="SMART" id="SM00400">
    <property type="entry name" value="ZnF_CHCC"/>
    <property type="match status" value="1"/>
</dbReference>
<gene>
    <name evidence="12" type="primary">dnaG</name>
    <name evidence="16" type="ORF">A2834_02810</name>
</gene>
<dbReference type="Pfam" id="PF01807">
    <property type="entry name" value="Zn_ribbon_DnaG"/>
    <property type="match status" value="1"/>
</dbReference>
<dbReference type="InterPro" id="IPR019475">
    <property type="entry name" value="DNA_primase_DnaB-bd"/>
</dbReference>
<comment type="similarity">
    <text evidence="12 13">Belongs to the DnaG primase family.</text>
</comment>
<dbReference type="InterPro" id="IPR034151">
    <property type="entry name" value="TOPRIM_DnaG_bac"/>
</dbReference>
<keyword evidence="4 12" id="KW-0548">Nucleotidyltransferase</keyword>
<evidence type="ECO:0000256" key="6">
    <source>
        <dbReference type="ARBA" id="ARBA00022723"/>
    </source>
</evidence>
<evidence type="ECO:0000256" key="14">
    <source>
        <dbReference type="PIRSR" id="PIRSR002811-1"/>
    </source>
</evidence>
<dbReference type="GO" id="GO:0005737">
    <property type="term" value="C:cytoplasm"/>
    <property type="evidence" value="ECO:0007669"/>
    <property type="project" value="TreeGrafter"/>
</dbReference>
<dbReference type="NCBIfam" id="TIGR01391">
    <property type="entry name" value="dnaG"/>
    <property type="match status" value="1"/>
</dbReference>
<dbReference type="SUPFAM" id="SSF56731">
    <property type="entry name" value="DNA primase core"/>
    <property type="match status" value="1"/>
</dbReference>
<reference evidence="16 17" key="1">
    <citation type="journal article" date="2016" name="Nat. Commun.">
        <title>Thousands of microbial genomes shed light on interconnected biogeochemical processes in an aquifer system.</title>
        <authorList>
            <person name="Anantharaman K."/>
            <person name="Brown C.T."/>
            <person name="Hug L.A."/>
            <person name="Sharon I."/>
            <person name="Castelle C.J."/>
            <person name="Probst A.J."/>
            <person name="Thomas B.C."/>
            <person name="Singh A."/>
            <person name="Wilkins M.J."/>
            <person name="Karaoz U."/>
            <person name="Brodie E.L."/>
            <person name="Williams K.H."/>
            <person name="Hubbard S.S."/>
            <person name="Banfield J.F."/>
        </authorList>
    </citation>
    <scope>NUCLEOTIDE SEQUENCE [LARGE SCALE GENOMIC DNA]</scope>
</reference>
<evidence type="ECO:0000256" key="5">
    <source>
        <dbReference type="ARBA" id="ARBA00022705"/>
    </source>
</evidence>
<keyword evidence="8 12" id="KW-0862">Zinc</keyword>
<dbReference type="AlphaFoldDB" id="A0A1F5VFR3"/>
<dbReference type="InterPro" id="IPR006171">
    <property type="entry name" value="TOPRIM_dom"/>
</dbReference>
<evidence type="ECO:0000256" key="7">
    <source>
        <dbReference type="ARBA" id="ARBA00022771"/>
    </source>
</evidence>
<dbReference type="InterPro" id="IPR006295">
    <property type="entry name" value="DNA_primase_DnaG"/>
</dbReference>
<keyword evidence="5 12" id="KW-0235">DNA replication</keyword>
<dbReference type="SUPFAM" id="SSF57783">
    <property type="entry name" value="Zinc beta-ribbon"/>
    <property type="match status" value="1"/>
</dbReference>
<keyword evidence="2 12" id="KW-0639">Primosome</keyword>
<comment type="catalytic activity">
    <reaction evidence="12">
        <text>ssDNA + n NTP = ssDNA/pppN(pN)n-1 hybrid + (n-1) diphosphate.</text>
        <dbReference type="EC" id="2.7.7.101"/>
    </reaction>
</comment>
<feature type="zinc finger region" description="CHC2-type" evidence="12 14">
    <location>
        <begin position="35"/>
        <end position="59"/>
    </location>
</feature>
<feature type="domain" description="Toprim" evidence="15">
    <location>
        <begin position="270"/>
        <end position="354"/>
    </location>
</feature>
<comment type="function">
    <text evidence="12 13">RNA polymerase that catalyzes the synthesis of short RNA molecules used as primers for DNA polymerase during DNA replication.</text>
</comment>
<evidence type="ECO:0000256" key="1">
    <source>
        <dbReference type="ARBA" id="ARBA00022478"/>
    </source>
</evidence>
<accession>A0A1F5VFR3</accession>
<evidence type="ECO:0000259" key="15">
    <source>
        <dbReference type="PROSITE" id="PS50880"/>
    </source>
</evidence>
<dbReference type="InterPro" id="IPR030846">
    <property type="entry name" value="DnaG_bac"/>
</dbReference>
<dbReference type="Pfam" id="PF10410">
    <property type="entry name" value="DnaB_bind"/>
    <property type="match status" value="1"/>
</dbReference>
<dbReference type="GO" id="GO:0000428">
    <property type="term" value="C:DNA-directed RNA polymerase complex"/>
    <property type="evidence" value="ECO:0007669"/>
    <property type="project" value="UniProtKB-KW"/>
</dbReference>
<keyword evidence="6 12" id="KW-0479">Metal-binding</keyword>
<evidence type="ECO:0000256" key="4">
    <source>
        <dbReference type="ARBA" id="ARBA00022695"/>
    </source>
</evidence>
<dbReference type="PIRSF" id="PIRSF002811">
    <property type="entry name" value="DnaG"/>
    <property type="match status" value="1"/>
</dbReference>